<feature type="transmembrane region" description="Helical" evidence="1">
    <location>
        <begin position="201"/>
        <end position="220"/>
    </location>
</feature>
<evidence type="ECO:0000256" key="1">
    <source>
        <dbReference type="SAM" id="Phobius"/>
    </source>
</evidence>
<dbReference type="PANTHER" id="PTHR37314">
    <property type="entry name" value="SLR0142 PROTEIN"/>
    <property type="match status" value="1"/>
</dbReference>
<dbReference type="eggNOG" id="COG3619">
    <property type="taxonomic scope" value="Bacteria"/>
</dbReference>
<dbReference type="PANTHER" id="PTHR37314:SF4">
    <property type="entry name" value="UPF0700 TRANSMEMBRANE PROTEIN YOAK"/>
    <property type="match status" value="1"/>
</dbReference>
<feature type="transmembrane region" description="Helical" evidence="1">
    <location>
        <begin position="12"/>
        <end position="30"/>
    </location>
</feature>
<keyword evidence="3" id="KW-1185">Reference proteome</keyword>
<evidence type="ECO:0008006" key="4">
    <source>
        <dbReference type="Google" id="ProtNLM"/>
    </source>
</evidence>
<gene>
    <name evidence="2" type="ORF">UAU_02114</name>
</gene>
<dbReference type="Proteomes" id="UP000013782">
    <property type="component" value="Unassembled WGS sequence"/>
</dbReference>
<keyword evidence="1" id="KW-1133">Transmembrane helix</keyword>
<name>R2T2A3_9ENTE</name>
<accession>R2T2A3</accession>
<dbReference type="HOGENOM" id="CLU_079303_0_1_9"/>
<evidence type="ECO:0000313" key="3">
    <source>
        <dbReference type="Proteomes" id="UP000013782"/>
    </source>
</evidence>
<reference evidence="2 3" key="1">
    <citation type="submission" date="2013-02" db="EMBL/GenBank/DDBJ databases">
        <title>The Genome Sequence of Enterococcus pallens BAA-351.</title>
        <authorList>
            <consortium name="The Broad Institute Genome Sequencing Platform"/>
            <consortium name="The Broad Institute Genome Sequencing Center for Infectious Disease"/>
            <person name="Earl A.M."/>
            <person name="Gilmore M.S."/>
            <person name="Lebreton F."/>
            <person name="Walker B."/>
            <person name="Young S.K."/>
            <person name="Zeng Q."/>
            <person name="Gargeya S."/>
            <person name="Fitzgerald M."/>
            <person name="Haas B."/>
            <person name="Abouelleil A."/>
            <person name="Alvarado L."/>
            <person name="Arachchi H.M."/>
            <person name="Berlin A.M."/>
            <person name="Chapman S.B."/>
            <person name="Dewar J."/>
            <person name="Goldberg J."/>
            <person name="Griggs A."/>
            <person name="Gujja S."/>
            <person name="Hansen M."/>
            <person name="Howarth C."/>
            <person name="Imamovic A."/>
            <person name="Larimer J."/>
            <person name="McCowan C."/>
            <person name="Murphy C."/>
            <person name="Neiman D."/>
            <person name="Pearson M."/>
            <person name="Priest M."/>
            <person name="Roberts A."/>
            <person name="Saif S."/>
            <person name="Shea T."/>
            <person name="Sisk P."/>
            <person name="Sykes S."/>
            <person name="Wortman J."/>
            <person name="Nusbaum C."/>
            <person name="Birren B."/>
        </authorList>
    </citation>
    <scope>NUCLEOTIDE SEQUENCE [LARGE SCALE GENOMIC DNA]</scope>
    <source>
        <strain evidence="2 3">ATCC BAA-351</strain>
    </source>
</reference>
<comment type="caution">
    <text evidence="2">The sequence shown here is derived from an EMBL/GenBank/DDBJ whole genome shotgun (WGS) entry which is preliminary data.</text>
</comment>
<feature type="transmembrane region" description="Helical" evidence="1">
    <location>
        <begin position="59"/>
        <end position="79"/>
    </location>
</feature>
<dbReference type="PATRIC" id="fig|1158607.3.peg.2087"/>
<sequence>METKIPIHETLIIGALLAMAAGSLDAYTYLVHGEVFAGLQTGNLILLGIHLFAGTGPGVSRYLIAIGAFMIGTVIIRLLQQHYPEDRKPRRQLIVLAWEIICIVIVALFSAQIADYWASALLSITAAAQLQEFRKLKGAPFTSLMMTGNLRTLAADLADGFFLNDKKALQKAKDIGLIIVSFVFGATLTSVLVPFLQDQTILLSGLWLVLTFVLLIISPLKMAHK</sequence>
<proteinExistence type="predicted"/>
<dbReference type="STRING" id="160454.RV10_GL001826"/>
<organism evidence="2 3">
    <name type="scientific">Enterococcus pallens ATCC BAA-351</name>
    <dbReference type="NCBI Taxonomy" id="1158607"/>
    <lineage>
        <taxon>Bacteria</taxon>
        <taxon>Bacillati</taxon>
        <taxon>Bacillota</taxon>
        <taxon>Bacilli</taxon>
        <taxon>Lactobacillales</taxon>
        <taxon>Enterococcaceae</taxon>
        <taxon>Enterococcus</taxon>
    </lineage>
</organism>
<evidence type="ECO:0000313" key="2">
    <source>
        <dbReference type="EMBL" id="EOH94379.1"/>
    </source>
</evidence>
<dbReference type="InterPro" id="IPR010699">
    <property type="entry name" value="DUF1275"/>
</dbReference>
<dbReference type="AlphaFoldDB" id="R2T2A3"/>
<dbReference type="EMBL" id="AJAQ01000015">
    <property type="protein sequence ID" value="EOH94379.1"/>
    <property type="molecule type" value="Genomic_DNA"/>
</dbReference>
<keyword evidence="1" id="KW-0812">Transmembrane</keyword>
<feature type="transmembrane region" description="Helical" evidence="1">
    <location>
        <begin position="175"/>
        <end position="195"/>
    </location>
</feature>
<protein>
    <recommendedName>
        <fullName evidence="4">DUF1275 domain-containing protein</fullName>
    </recommendedName>
</protein>
<feature type="transmembrane region" description="Helical" evidence="1">
    <location>
        <begin position="91"/>
        <end position="110"/>
    </location>
</feature>
<dbReference type="Pfam" id="PF06912">
    <property type="entry name" value="DUF1275"/>
    <property type="match status" value="1"/>
</dbReference>
<keyword evidence="1" id="KW-0472">Membrane</keyword>